<organism evidence="4 5">
    <name type="scientific">Flavobacterium arcticum</name>
    <dbReference type="NCBI Taxonomy" id="1784713"/>
    <lineage>
        <taxon>Bacteria</taxon>
        <taxon>Pseudomonadati</taxon>
        <taxon>Bacteroidota</taxon>
        <taxon>Flavobacteriia</taxon>
        <taxon>Flavobacteriales</taxon>
        <taxon>Flavobacteriaceae</taxon>
        <taxon>Flavobacterium</taxon>
    </lineage>
</organism>
<evidence type="ECO:0000313" key="4">
    <source>
        <dbReference type="EMBL" id="AXG74803.1"/>
    </source>
</evidence>
<dbReference type="SUPFAM" id="SSF56935">
    <property type="entry name" value="Porins"/>
    <property type="match status" value="1"/>
</dbReference>
<gene>
    <name evidence="4" type="ORF">DVK85_11410</name>
</gene>
<dbReference type="PANTHER" id="PTHR40094:SF1">
    <property type="entry name" value="UBIQUITIN DOMAIN-CONTAINING PROTEIN"/>
    <property type="match status" value="1"/>
</dbReference>
<dbReference type="InterPro" id="IPR041246">
    <property type="entry name" value="Bact_MG10"/>
</dbReference>
<keyword evidence="5" id="KW-1185">Reference proteome</keyword>
<dbReference type="OrthoDB" id="9767116at2"/>
<dbReference type="InterPro" id="IPR008969">
    <property type="entry name" value="CarboxyPept-like_regulatory"/>
</dbReference>
<evidence type="ECO:0000256" key="1">
    <source>
        <dbReference type="ARBA" id="ARBA00010556"/>
    </source>
</evidence>
<reference evidence="4 5" key="1">
    <citation type="submission" date="2018-07" db="EMBL/GenBank/DDBJ databases">
        <title>Complete genome sequence of Flavobacterium arcticum type strain SM1502T.</title>
        <authorList>
            <person name="Li Y."/>
            <person name="Li D.-D."/>
        </authorList>
    </citation>
    <scope>NUCLEOTIDE SEQUENCE [LARGE SCALE GENOMIC DNA]</scope>
    <source>
        <strain evidence="4 5">SM1502</strain>
    </source>
</reference>
<dbReference type="InterPro" id="IPR002890">
    <property type="entry name" value="MG2"/>
</dbReference>
<dbReference type="Proteomes" id="UP000253951">
    <property type="component" value="Chromosome"/>
</dbReference>
<accession>A0A345HDZ3</accession>
<feature type="domain" description="Alpha-2-macroglobulin" evidence="3">
    <location>
        <begin position="1397"/>
        <end position="1489"/>
    </location>
</feature>
<dbReference type="Gene3D" id="1.50.10.20">
    <property type="match status" value="1"/>
</dbReference>
<dbReference type="SMART" id="SM01360">
    <property type="entry name" value="A2M"/>
    <property type="match status" value="1"/>
</dbReference>
<dbReference type="SUPFAM" id="SSF48239">
    <property type="entry name" value="Terpenoid cyclases/Protein prenyltransferases"/>
    <property type="match status" value="1"/>
</dbReference>
<evidence type="ECO:0000256" key="2">
    <source>
        <dbReference type="SAM" id="SignalP"/>
    </source>
</evidence>
<dbReference type="InterPro" id="IPR001599">
    <property type="entry name" value="Macroglobln_a2"/>
</dbReference>
<dbReference type="NCBIfam" id="TIGR04057">
    <property type="entry name" value="SusC_RagA_signa"/>
    <property type="match status" value="1"/>
</dbReference>
<dbReference type="Pfam" id="PF07715">
    <property type="entry name" value="Plug"/>
    <property type="match status" value="1"/>
</dbReference>
<dbReference type="EMBL" id="CP031188">
    <property type="protein sequence ID" value="AXG74803.1"/>
    <property type="molecule type" value="Genomic_DNA"/>
</dbReference>
<evidence type="ECO:0000259" key="3">
    <source>
        <dbReference type="SMART" id="SM01360"/>
    </source>
</evidence>
<dbReference type="InterPro" id="IPR008930">
    <property type="entry name" value="Terpenoid_cyclase/PrenylTrfase"/>
</dbReference>
<evidence type="ECO:0000313" key="5">
    <source>
        <dbReference type="Proteomes" id="UP000253951"/>
    </source>
</evidence>
<dbReference type="KEGG" id="fat:DVK85_11410"/>
<comment type="similarity">
    <text evidence="1">Belongs to the protease inhibitor I39 (alpha-2-macroglobulin) family. Bacterial alpha-2-macroglobulin subfamily.</text>
</comment>
<dbReference type="InterPro" id="IPR037066">
    <property type="entry name" value="Plug_dom_sf"/>
</dbReference>
<dbReference type="InterPro" id="IPR051802">
    <property type="entry name" value="YfhM-like"/>
</dbReference>
<dbReference type="RefSeq" id="WP_114678561.1">
    <property type="nucleotide sequence ID" value="NZ_CP031188.1"/>
</dbReference>
<proteinExistence type="inferred from homology"/>
<name>A0A345HDZ3_9FLAO</name>
<dbReference type="Gene3D" id="2.60.40.1930">
    <property type="match status" value="1"/>
</dbReference>
<dbReference type="SUPFAM" id="SSF49464">
    <property type="entry name" value="Carboxypeptidase regulatory domain-like"/>
    <property type="match status" value="1"/>
</dbReference>
<feature type="chain" id="PRO_5016781818" description="Alpha-2-macroglobulin domain-containing protein" evidence="2">
    <location>
        <begin position="19"/>
        <end position="2167"/>
    </location>
</feature>
<sequence>MRKISYLFALLFSLTAIAQDYTEQWEKVLEYETYGRVKPANEEVEKIYALAKKDKNEPQIIKTFFFLSRYSLALEEEAHTKILSRLKTENKNASVPTKALLESIYAELLQNIYNKHSYDIRRRSIIDTPTLKNIGEWGGKNYLTEIDSASQRSISDWEVLYNTPLSNYAAVIDINKVYKNTNRSLYDFLAERRLEFIVNRGYFESYNLNKEDLLLKDTPYFLEYKIPDSINDPLKEKVELYQKLEGLYSSKNDTYALQRAVLRRLEFMSEKLRYDERQSIYLETINHYTKTWDKKSPFLEEVKLKQIQLYEKLANKKENKEYHIKAVALCNDIIENSNRKDIISEVNAIKEAIIQSLAKITTEKYTTPNKPILAKVNYKNTDSVNIKIYRVYYGNDLVLDHQSGKYMDIANTQKPLFDKNYVLPNNYGYFEYETEIILPSLSNGVYLASIEPIDNSELSDGKKSFFILQTTDVALLEESYYNTYTVVNRVNGKPIKRAKIIHDNITTYTDRNGKANITTKEYGNQAITVTYSKDTLNANGYLYTYNNELATTKNTESSYATTQIYLDRAIYRPGQTVYFKGIVTEEITKSNGQKSASVVPDIYINIKIEDNDYEIMKTMRIKTNEFGSFTSEFTIPRNVMTGRFTINILEDYDYEEDEHPFWDKENFYFEETSASFQVEEYKRPTFEASFTPFTDVVKINDSITVKGSANALNGSPLIGAKVRYNISRTSYGYYNYHYNNKDYITKGEVITDSNGNFKIPFVAVVDTAIAPEKLPVFTFSINCEVTDITGETHECDTRVYVGYHSLQLNVTSPVMLNSTSEEASIMIKTENLNNQFVPAECDVKIYKLTNNNSKRILHQRPWSEPEIQAIPESEFIEKFPHTTYKEVTRNDLPREKMVFSRTLITKENEKLSIENYKDWETGEYELYVTTKDSSGNIFEEKTYFSFKKEEDLSGPYAMLYEIKNTDYNKDGYVALQLYTALPELYVNINTMYNNGIFYTEWHKLTKGNKIIKIPINKKWKGEVSLFIEYIWENEYEKKKFDIKINPAIEPITFHTNVINNKLLPGKKETWSFTLKNSNELPAEVLASMYDASLDEFEYSYWNSSLINYRSNNYIPYKTLSTTGLVRTNYIYSYLPRINIIKPLDFIKTYGLDINNKEIDFYTQGIKNEKEVMSNGGFILTGTVSDKIGPLPSASVTVKGTLRNVRTDIDGNFSIPVVMGETLNFDYVSFNTVTMVVNSTMPVNIILEGQELEMVIIDKYTSTVQRSTTAAITTISVEDRANASILQSLQGQVAGLNIGTGSGQPGADSTIILRGVGSIDGNVQPLFVVDGIPVDEDGFRSISVNDIGSYSILKDAAATSIYGNRGANGVIIITTLKGMIEQLDELGKVESRKNLQETAFFYPQILTDKEGNFNFTFTSPEALTSWNFRLLAHNKKAQSGYFQYLALTQKDLMIMPNMPRFLREGDEITITAKVTNMTAEVKIGNAMLQLYDAATMQPIDEEALQTAQVQPFNLGVKANTTVSWKIKVPLGLQGVQYKVVAKSGDFSDGEESILPVFSNRTLVTESIPLWVKGNTVKEYTLENLKNNTSSTLVHHGITLEYTSNPAWIALQSLPYLMEFEHECSEQLFSRYYANAIATHILESNPKIAEVFGSWRKSDKSLSKLEQNEELKSIIMAESPWMLDNQSDEERKNRIALLFELDKMKTALKINLNKLDNRQMASGGYAWFEGGNENEYITRHIMAGLGHINKLGIVDEENTIDGITKTGVKFIDDLFWKRYKERERDKNKSKYSFIDSAKELHYHYARSFYLEQYPMNDSLKKTTQKHLDIYKKNWLNYSLYEKGLTALVLQRYGEEETAKIIVQSLRDTSANNDENGMYWLSNKAGWHWYNSPIETQALLIEAFTEIDNDTKAVDGMKVWLIKNKQNKNWPTTKSTTEAVYALMMTGSDWLSVKDSTTITLGSTTTFNKKMQENEKEAGTGYIKMHWQGSEVTKDMAALTIENKTEVPGYGGLYWQYFEDADKVKTVQKGIMNLSRELFVKVTTTNGVKLKKVTDDNPMKIGDKVTMRLVLDIKEDMEYVHLKDVRAAAFEPVDVLSKYEYKDGLGYYRSTRDAATHFFFDRINKGTYVLEYDVRVNNIGEFSNGISTIQSMYAPEFSGHSEGIRVKTEE</sequence>
<dbReference type="InterPro" id="IPR012910">
    <property type="entry name" value="Plug_dom"/>
</dbReference>
<dbReference type="GO" id="GO:0004866">
    <property type="term" value="F:endopeptidase inhibitor activity"/>
    <property type="evidence" value="ECO:0007669"/>
    <property type="project" value="InterPro"/>
</dbReference>
<dbReference type="Pfam" id="PF13715">
    <property type="entry name" value="CarbopepD_reg_2"/>
    <property type="match status" value="1"/>
</dbReference>
<dbReference type="InterPro" id="IPR023997">
    <property type="entry name" value="TonB-dep_OMP_SusC/RagA_CS"/>
</dbReference>
<dbReference type="Pfam" id="PF01835">
    <property type="entry name" value="MG2"/>
    <property type="match status" value="1"/>
</dbReference>
<dbReference type="PANTHER" id="PTHR40094">
    <property type="entry name" value="ALPHA-2-MACROGLOBULIN HOMOLOG"/>
    <property type="match status" value="1"/>
</dbReference>
<protein>
    <recommendedName>
        <fullName evidence="3">Alpha-2-macroglobulin domain-containing protein</fullName>
    </recommendedName>
</protein>
<feature type="signal peptide" evidence="2">
    <location>
        <begin position="1"/>
        <end position="18"/>
    </location>
</feature>
<dbReference type="Pfam" id="PF17973">
    <property type="entry name" value="bMG10"/>
    <property type="match status" value="1"/>
</dbReference>
<dbReference type="Gene3D" id="2.170.130.10">
    <property type="entry name" value="TonB-dependent receptor, plug domain"/>
    <property type="match status" value="1"/>
</dbReference>
<dbReference type="Pfam" id="PF00207">
    <property type="entry name" value="A2M"/>
    <property type="match status" value="1"/>
</dbReference>
<keyword evidence="2" id="KW-0732">Signal</keyword>